<sequence>MTLARRSGPVVGGPARLPAPAPRCGSPAAALLSTHRHPDTGKCAQGRRDTARPGANTHSPLRNNTRRSRPPGGPACAGTASGGPGGSAPGARPVTPPRPQRQARTTTAARASQPESRAQLPPSGAHDISLDDRAGIPPSPVDSALDGTDNGRPPDTDPNLRARQQLLAWLEHELGRHFSYPRRAWRRGWEGTVRLAFEVEPGSGITNIRIAASSGHALLDSNARDTLRRIAEMGVPPLPSHGGRIALSLPVVYQRY</sequence>
<dbReference type="GO" id="GO:0055085">
    <property type="term" value="P:transmembrane transport"/>
    <property type="evidence" value="ECO:0007669"/>
    <property type="project" value="InterPro"/>
</dbReference>
<evidence type="ECO:0000256" key="5">
    <source>
        <dbReference type="SAM" id="MobiDB-lite"/>
    </source>
</evidence>
<keyword evidence="3" id="KW-1133">Transmembrane helix</keyword>
<dbReference type="Gene3D" id="3.30.1150.10">
    <property type="match status" value="1"/>
</dbReference>
<comment type="subcellular location">
    <subcellularLocation>
        <location evidence="1">Membrane</location>
        <topology evidence="1">Single-pass membrane protein</topology>
    </subcellularLocation>
</comment>
<dbReference type="AlphaFoldDB" id="A0A6N4DQ13"/>
<dbReference type="NCBIfam" id="TIGR01352">
    <property type="entry name" value="tonB_Cterm"/>
    <property type="match status" value="1"/>
</dbReference>
<dbReference type="InterPro" id="IPR006260">
    <property type="entry name" value="TonB/TolA_C"/>
</dbReference>
<dbReference type="Proteomes" id="UP000250928">
    <property type="component" value="Unassembled WGS sequence"/>
</dbReference>
<name>A0A6N4DQ13_9GAMM</name>
<evidence type="ECO:0000313" key="7">
    <source>
        <dbReference type="EMBL" id="PUD99025.1"/>
    </source>
</evidence>
<feature type="compositionally biased region" description="Low complexity" evidence="5">
    <location>
        <begin position="100"/>
        <end position="114"/>
    </location>
</feature>
<evidence type="ECO:0000256" key="4">
    <source>
        <dbReference type="ARBA" id="ARBA00023136"/>
    </source>
</evidence>
<feature type="compositionally biased region" description="Basic and acidic residues" evidence="5">
    <location>
        <begin position="36"/>
        <end position="51"/>
    </location>
</feature>
<proteinExistence type="predicted"/>
<dbReference type="Pfam" id="PF03544">
    <property type="entry name" value="TonB_C"/>
    <property type="match status" value="1"/>
</dbReference>
<organism evidence="7 8">
    <name type="scientific">Candidatus Sedimenticola endophacoides</name>
    <dbReference type="NCBI Taxonomy" id="2548426"/>
    <lineage>
        <taxon>Bacteria</taxon>
        <taxon>Pseudomonadati</taxon>
        <taxon>Pseudomonadota</taxon>
        <taxon>Gammaproteobacteria</taxon>
        <taxon>Chromatiales</taxon>
        <taxon>Sedimenticolaceae</taxon>
        <taxon>Sedimenticola</taxon>
    </lineage>
</organism>
<evidence type="ECO:0000313" key="8">
    <source>
        <dbReference type="Proteomes" id="UP000250928"/>
    </source>
</evidence>
<keyword evidence="4" id="KW-0472">Membrane</keyword>
<protein>
    <recommendedName>
        <fullName evidence="6">TonB C-terminal domain-containing protein</fullName>
    </recommendedName>
</protein>
<keyword evidence="2" id="KW-0812">Transmembrane</keyword>
<feature type="domain" description="TonB C-terminal" evidence="6">
    <location>
        <begin position="165"/>
        <end position="256"/>
    </location>
</feature>
<comment type="caution">
    <text evidence="7">The sequence shown here is derived from an EMBL/GenBank/DDBJ whole genome shotgun (WGS) entry which is preliminary data.</text>
</comment>
<dbReference type="EMBL" id="PQCO01000274">
    <property type="protein sequence ID" value="PUD99025.1"/>
    <property type="molecule type" value="Genomic_DNA"/>
</dbReference>
<feature type="region of interest" description="Disordered" evidence="5">
    <location>
        <begin position="1"/>
        <end position="159"/>
    </location>
</feature>
<dbReference type="PROSITE" id="PS52015">
    <property type="entry name" value="TONB_CTD"/>
    <property type="match status" value="1"/>
</dbReference>
<evidence type="ECO:0000256" key="2">
    <source>
        <dbReference type="ARBA" id="ARBA00022692"/>
    </source>
</evidence>
<dbReference type="SUPFAM" id="SSF74653">
    <property type="entry name" value="TolA/TonB C-terminal domain"/>
    <property type="match status" value="1"/>
</dbReference>
<dbReference type="GO" id="GO:0016020">
    <property type="term" value="C:membrane"/>
    <property type="evidence" value="ECO:0007669"/>
    <property type="project" value="UniProtKB-SubCell"/>
</dbReference>
<gene>
    <name evidence="7" type="ORF">C3L24_11635</name>
</gene>
<feature type="compositionally biased region" description="Low complexity" evidence="5">
    <location>
        <begin position="8"/>
        <end position="18"/>
    </location>
</feature>
<dbReference type="InterPro" id="IPR037682">
    <property type="entry name" value="TonB_C"/>
</dbReference>
<evidence type="ECO:0000256" key="3">
    <source>
        <dbReference type="ARBA" id="ARBA00022989"/>
    </source>
</evidence>
<evidence type="ECO:0000256" key="1">
    <source>
        <dbReference type="ARBA" id="ARBA00004167"/>
    </source>
</evidence>
<reference evidence="7 8" key="1">
    <citation type="submission" date="2018-01" db="EMBL/GenBank/DDBJ databases">
        <title>Novel co-symbiosis in the lucinid bivalve Phacoides pectinatus.</title>
        <authorList>
            <person name="Lim S.J."/>
            <person name="Davis B.G."/>
            <person name="Gill D.E."/>
            <person name="Engel A.S."/>
            <person name="Anderson L.C."/>
            <person name="Campbell B.J."/>
        </authorList>
    </citation>
    <scope>NUCLEOTIDE SEQUENCE [LARGE SCALE GENOMIC DNA]</scope>
    <source>
        <strain evidence="7">N3_P5</strain>
    </source>
</reference>
<evidence type="ECO:0000259" key="6">
    <source>
        <dbReference type="PROSITE" id="PS52015"/>
    </source>
</evidence>
<accession>A0A6N4DQ13</accession>